<comment type="caution">
    <text evidence="1">The sequence shown here is derived from an EMBL/GenBank/DDBJ whole genome shotgun (WGS) entry which is preliminary data.</text>
</comment>
<protein>
    <submittedName>
        <fullName evidence="1">Uncharacterized protein</fullName>
    </submittedName>
</protein>
<accession>A0A1F5YMW5</accession>
<evidence type="ECO:0000313" key="2">
    <source>
        <dbReference type="Proteomes" id="UP000178448"/>
    </source>
</evidence>
<name>A0A1F5YMW5_9BACT</name>
<proteinExistence type="predicted"/>
<sequence length="821" mass="92786">MDHRGNRNNKYPRIHSLTDLVQVLNQGMDVVLGNLNESYIEPALLRIEETVENVYIRRLNAQRARRQAINQTKVLALKTAQTGLVSTRRALSNAQQNIADLAQLASYEANMAELWLRRILEPFLSTNAAVEAVFESVKSFLGFTIVRNVIRDDRTRKTYGVFDLSGMTQQEVQNLVFQLHDASIPFRLLDCGDQTDSGISAHIRWFLSESIKNRQKIAQYMPGIKIDPEWWVRQYLEVANSIAATQTRWIPYLVLPEWSLNENFRLLSGRMLSRAELVLFLHRMFNMSTGEKVMDALVIRDEFQQMMQDTILPERLDIRRDGFVRAESGSGEETWYAMLSLGAILTESFDDLGFLRSLLLPLLDENHRISLISDVYPVPAGSRRAFLKVIRKRVNRLKRSLGKDVVTKAFDNYVSAMDGTYVLINESQSQTFGRRTIIVLQAKTQDAINALKKQVVDDVLRKADIFQTPVRKQLHLASEFRRLVPVGPGYLDLDELYADPEIGVENAILRTVIPVPTKGTLVGAFTEGNTGFIIGKKIVGLTGGQESGKSTLAKIAVWNFMLLDPSHRVWVVDNSGVTPRGDTRATKALREEQLKGWGDIRRAFGGIIVFADDYKTPGALYKYLQTLEDNRFVLYYPAPNREGHDIEFLNWQVSMFKKNADPRSHTEEDVQAIAVYDDCLSWFKDPNNPVGQYWILYTINELKKNGVQCFIAMQTPIAIEKANPAAHSLLITVVDIWVNFATSSHGDIAGGIGIRPITREGETLIQDVSHAMSGIARGRIYRQTKARMCEVVIANILHAEAQIFCHPDVLGIISRMADNGT</sequence>
<dbReference type="STRING" id="1798374.A2Z33_00380"/>
<evidence type="ECO:0000313" key="1">
    <source>
        <dbReference type="EMBL" id="OGG01486.1"/>
    </source>
</evidence>
<dbReference type="EMBL" id="MFJD01000015">
    <property type="protein sequence ID" value="OGG01486.1"/>
    <property type="molecule type" value="Genomic_DNA"/>
</dbReference>
<dbReference type="Proteomes" id="UP000178448">
    <property type="component" value="Unassembled WGS sequence"/>
</dbReference>
<gene>
    <name evidence="1" type="ORF">A2Z33_00380</name>
</gene>
<dbReference type="AlphaFoldDB" id="A0A1F5YMW5"/>
<reference evidence="1 2" key="1">
    <citation type="journal article" date="2016" name="Nat. Commun.">
        <title>Thousands of microbial genomes shed light on interconnected biogeochemical processes in an aquifer system.</title>
        <authorList>
            <person name="Anantharaman K."/>
            <person name="Brown C.T."/>
            <person name="Hug L.A."/>
            <person name="Sharon I."/>
            <person name="Castelle C.J."/>
            <person name="Probst A.J."/>
            <person name="Thomas B.C."/>
            <person name="Singh A."/>
            <person name="Wilkins M.J."/>
            <person name="Karaoz U."/>
            <person name="Brodie E.L."/>
            <person name="Williams K.H."/>
            <person name="Hubbard S.S."/>
            <person name="Banfield J.F."/>
        </authorList>
    </citation>
    <scope>NUCLEOTIDE SEQUENCE [LARGE SCALE GENOMIC DNA]</scope>
</reference>
<organism evidence="1 2">
    <name type="scientific">Candidatus Gottesmanbacteria bacterium RBG_16_52_11</name>
    <dbReference type="NCBI Taxonomy" id="1798374"/>
    <lineage>
        <taxon>Bacteria</taxon>
        <taxon>Candidatus Gottesmaniibacteriota</taxon>
    </lineage>
</organism>